<dbReference type="Gene3D" id="3.90.550.10">
    <property type="entry name" value="Spore Coat Polysaccharide Biosynthesis Protein SpsA, Chain A"/>
    <property type="match status" value="1"/>
</dbReference>
<proteinExistence type="inferred from homology"/>
<reference evidence="4 5" key="1">
    <citation type="journal article" date="2013" name="Genome Announc.">
        <title>Genome sequences for three denitrifying bacterial strains isolated from a uranium- and nitrate-contaminated subsurface environment.</title>
        <authorList>
            <person name="Venkatramanan R."/>
            <person name="Prakash O."/>
            <person name="Woyke T."/>
            <person name="Chain P."/>
            <person name="Goodwin L.A."/>
            <person name="Watson D."/>
            <person name="Brooks S."/>
            <person name="Kostka J.E."/>
            <person name="Green S.J."/>
        </authorList>
    </citation>
    <scope>NUCLEOTIDE SEQUENCE [LARGE SCALE GENOMIC DNA]</scope>
    <source>
        <strain evidence="4 5">1NES1</strain>
    </source>
</reference>
<feature type="domain" description="Glycosyltransferase 2-like" evidence="3">
    <location>
        <begin position="8"/>
        <end position="152"/>
    </location>
</feature>
<dbReference type="GO" id="GO:0016740">
    <property type="term" value="F:transferase activity"/>
    <property type="evidence" value="ECO:0007669"/>
    <property type="project" value="UniProtKB-KW"/>
</dbReference>
<evidence type="ECO:0000313" key="5">
    <source>
        <dbReference type="Proteomes" id="UP000005952"/>
    </source>
</evidence>
<organism evidence="4 5">
    <name type="scientific">Hyphomicrobium denitrificans 1NES1</name>
    <dbReference type="NCBI Taxonomy" id="670307"/>
    <lineage>
        <taxon>Bacteria</taxon>
        <taxon>Pseudomonadati</taxon>
        <taxon>Pseudomonadota</taxon>
        <taxon>Alphaproteobacteria</taxon>
        <taxon>Hyphomicrobiales</taxon>
        <taxon>Hyphomicrobiaceae</taxon>
        <taxon>Hyphomicrobium</taxon>
    </lineage>
</organism>
<name>N0B1T6_9HYPH</name>
<gene>
    <name evidence="4" type="ORF">HYPDE_28803</name>
</gene>
<dbReference type="Proteomes" id="UP000005952">
    <property type="component" value="Chromosome"/>
</dbReference>
<keyword evidence="4" id="KW-0808">Transferase</keyword>
<feature type="region of interest" description="Disordered" evidence="2">
    <location>
        <begin position="256"/>
        <end position="289"/>
    </location>
</feature>
<evidence type="ECO:0000256" key="1">
    <source>
        <dbReference type="ARBA" id="ARBA00038494"/>
    </source>
</evidence>
<dbReference type="OrthoDB" id="9815923at2"/>
<dbReference type="HOGENOM" id="CLU_065962_0_0_5"/>
<dbReference type="InterPro" id="IPR029044">
    <property type="entry name" value="Nucleotide-diphossugar_trans"/>
</dbReference>
<dbReference type="KEGG" id="hdt:HYPDE_28803"/>
<keyword evidence="5" id="KW-1185">Reference proteome</keyword>
<dbReference type="CDD" id="cd02511">
    <property type="entry name" value="Beta4Glucosyltransferase"/>
    <property type="match status" value="1"/>
</dbReference>
<accession>N0B1T6</accession>
<dbReference type="InterPro" id="IPR001173">
    <property type="entry name" value="Glyco_trans_2-like"/>
</dbReference>
<protein>
    <submittedName>
        <fullName evidence="4">Family 2 glycosyl transferase</fullName>
    </submittedName>
</protein>
<dbReference type="SUPFAM" id="SSF53448">
    <property type="entry name" value="Nucleotide-diphospho-sugar transferases"/>
    <property type="match status" value="1"/>
</dbReference>
<dbReference type="EMBL" id="CP005587">
    <property type="protein sequence ID" value="AGK57439.1"/>
    <property type="molecule type" value="Genomic_DNA"/>
</dbReference>
<comment type="similarity">
    <text evidence="1">Belongs to the glycosyltransferase 2 family. WaaE/KdtX subfamily.</text>
</comment>
<feature type="compositionally biased region" description="Polar residues" evidence="2">
    <location>
        <begin position="262"/>
        <end position="272"/>
    </location>
</feature>
<dbReference type="AlphaFoldDB" id="N0B1T6"/>
<evidence type="ECO:0000313" key="4">
    <source>
        <dbReference type="EMBL" id="AGK57439.1"/>
    </source>
</evidence>
<dbReference type="PANTHER" id="PTHR43630:SF2">
    <property type="entry name" value="GLYCOSYLTRANSFERASE"/>
    <property type="match status" value="1"/>
</dbReference>
<dbReference type="PANTHER" id="PTHR43630">
    <property type="entry name" value="POLY-BETA-1,6-N-ACETYL-D-GLUCOSAMINE SYNTHASE"/>
    <property type="match status" value="1"/>
</dbReference>
<evidence type="ECO:0000256" key="2">
    <source>
        <dbReference type="SAM" id="MobiDB-lite"/>
    </source>
</evidence>
<dbReference type="eggNOG" id="COG0463">
    <property type="taxonomic scope" value="Bacteria"/>
</dbReference>
<sequence>MNARLPLSCFIIAQDEGDRIARAIRSIKPWVDEVVVVDSGSSDDTVAVAQSEGARVIAQPWLGFGGQKRFAEEQCRYDWVLNLDADELISPKLRTAIEALFHSGSPEFVAYGMPVHVIYPGRQKPRIWARDNWYIRLYNRKIVRFRDSRVHDTVVTGEHQVGRIEAPIYHYSIRSFEHMRAKLDERMSLSAEHKPARNRLTMLARLLVEFPLNFYKYYVVRRHFTGGTIGLRYATIQSTFRVKKVYRMWRSRNPVPTIKDASPSNNNKTAWSNLDVANLSRHGKRHRHR</sequence>
<dbReference type="RefSeq" id="WP_015597475.1">
    <property type="nucleotide sequence ID" value="NC_021172.1"/>
</dbReference>
<dbReference type="Pfam" id="PF00535">
    <property type="entry name" value="Glycos_transf_2"/>
    <property type="match status" value="1"/>
</dbReference>
<evidence type="ECO:0000259" key="3">
    <source>
        <dbReference type="Pfam" id="PF00535"/>
    </source>
</evidence>